<dbReference type="Proteomes" id="UP000184079">
    <property type="component" value="Unassembled WGS sequence"/>
</dbReference>
<evidence type="ECO:0000313" key="1">
    <source>
        <dbReference type="EMBL" id="SHI02180.1"/>
    </source>
</evidence>
<dbReference type="AlphaFoldDB" id="A0A1M5XQV6"/>
<accession>A0A1M5XQV6</accession>
<proteinExistence type="predicted"/>
<sequence length="204" mass="22403">MAEQKNYRASTGVNEFYYGAVGDNVIADYVERVKFLQTITVEMPQEPVRAYGDNQTAEIAVSGGDVSVTAGFHKIPLEDKEKLLGWERVDGIIATGSNDNPPYVAVIFAKTFEDGSKEYVGLPKGMFTRPSVTGNSKGESTEFSSEEITASFMDREVEGFSKEKSALFAYDKKGETTNRDALFLKIFGKPYPTDEEENTGGVEG</sequence>
<name>A0A1M5XQV6_9BACI</name>
<gene>
    <name evidence="1" type="ORF">SAMN05421807_1335</name>
</gene>
<dbReference type="InterPro" id="IPR006724">
    <property type="entry name" value="Phage_TTP"/>
</dbReference>
<organism evidence="1 2">
    <name type="scientific">Virgibacillus chiguensis</name>
    <dbReference type="NCBI Taxonomy" id="411959"/>
    <lineage>
        <taxon>Bacteria</taxon>
        <taxon>Bacillati</taxon>
        <taxon>Bacillota</taxon>
        <taxon>Bacilli</taxon>
        <taxon>Bacillales</taxon>
        <taxon>Bacillaceae</taxon>
        <taxon>Virgibacillus</taxon>
    </lineage>
</organism>
<dbReference type="OrthoDB" id="2843358at2"/>
<dbReference type="InterPro" id="IPR006490">
    <property type="entry name" value="Maj_tail_phi13"/>
</dbReference>
<dbReference type="RefSeq" id="WP_073013464.1">
    <property type="nucleotide sequence ID" value="NZ_FQXD01000033.1"/>
</dbReference>
<dbReference type="EMBL" id="FQXD01000033">
    <property type="protein sequence ID" value="SHI02180.1"/>
    <property type="molecule type" value="Genomic_DNA"/>
</dbReference>
<keyword evidence="2" id="KW-1185">Reference proteome</keyword>
<dbReference type="NCBIfam" id="TIGR01603">
    <property type="entry name" value="maj_tail_phi13"/>
    <property type="match status" value="1"/>
</dbReference>
<dbReference type="Pfam" id="PF04630">
    <property type="entry name" value="Phage_TTP_1"/>
    <property type="match status" value="1"/>
</dbReference>
<evidence type="ECO:0000313" key="2">
    <source>
        <dbReference type="Proteomes" id="UP000184079"/>
    </source>
</evidence>
<reference evidence="2" key="1">
    <citation type="submission" date="2016-11" db="EMBL/GenBank/DDBJ databases">
        <authorList>
            <person name="Varghese N."/>
            <person name="Submissions S."/>
        </authorList>
    </citation>
    <scope>NUCLEOTIDE SEQUENCE [LARGE SCALE GENOMIC DNA]</scope>
    <source>
        <strain evidence="2">CGMCC 1.6496</strain>
    </source>
</reference>
<protein>
    <submittedName>
        <fullName evidence="1">Phage major tail protein, phi13 family</fullName>
    </submittedName>
</protein>